<dbReference type="AlphaFoldDB" id="A0A319D729"/>
<sequence>MVSRRVSWQRHWAQKITPLSLCPREGGKIRQRLSHCQWRESRIFRLVSSSRSRRRRWLQYFPLVGICHAAKIQHQLSGCICHRFLFDSSMATFHAQNDVHRQICTLISSVKIPYASASSPKETAETFRSCIKPFAKGPFPRTKDSCQVLASPGLRGGAKRGESCHLLFLVVFLFA</sequence>
<dbReference type="VEuPathDB" id="FungiDB:BO82DRAFT_33802"/>
<dbReference type="EMBL" id="KZ821687">
    <property type="protein sequence ID" value="PYH83758.1"/>
    <property type="molecule type" value="Genomic_DNA"/>
</dbReference>
<gene>
    <name evidence="1" type="ORF">BO82DRAFT_33802</name>
</gene>
<keyword evidence="2" id="KW-1185">Reference proteome</keyword>
<dbReference type="RefSeq" id="XP_025493958.1">
    <property type="nucleotide sequence ID" value="XM_025633415.1"/>
</dbReference>
<evidence type="ECO:0000313" key="1">
    <source>
        <dbReference type="EMBL" id="PYH83758.1"/>
    </source>
</evidence>
<reference evidence="1 2" key="1">
    <citation type="submission" date="2016-12" db="EMBL/GenBank/DDBJ databases">
        <title>The genomes of Aspergillus section Nigri reveals drivers in fungal speciation.</title>
        <authorList>
            <consortium name="DOE Joint Genome Institute"/>
            <person name="Vesth T.C."/>
            <person name="Nybo J."/>
            <person name="Theobald S."/>
            <person name="Brandl J."/>
            <person name="Frisvad J.C."/>
            <person name="Nielsen K.F."/>
            <person name="Lyhne E.K."/>
            <person name="Kogle M.E."/>
            <person name="Kuo A."/>
            <person name="Riley R."/>
            <person name="Clum A."/>
            <person name="Nolan M."/>
            <person name="Lipzen A."/>
            <person name="Salamov A."/>
            <person name="Henrissat B."/>
            <person name="Wiebenga A."/>
            <person name="De Vries R.P."/>
            <person name="Grigoriev I.V."/>
            <person name="Mortensen U.H."/>
            <person name="Andersen M.R."/>
            <person name="Baker S.E."/>
        </authorList>
    </citation>
    <scope>NUCLEOTIDE SEQUENCE [LARGE SCALE GENOMIC DNA]</scope>
    <source>
        <strain evidence="1 2">CBS 121591</strain>
    </source>
</reference>
<dbReference type="GeneID" id="37136156"/>
<evidence type="ECO:0000313" key="2">
    <source>
        <dbReference type="Proteomes" id="UP000248340"/>
    </source>
</evidence>
<name>A0A319D729_9EURO</name>
<proteinExistence type="predicted"/>
<organism evidence="1 2">
    <name type="scientific">Aspergillus uvarum CBS 121591</name>
    <dbReference type="NCBI Taxonomy" id="1448315"/>
    <lineage>
        <taxon>Eukaryota</taxon>
        <taxon>Fungi</taxon>
        <taxon>Dikarya</taxon>
        <taxon>Ascomycota</taxon>
        <taxon>Pezizomycotina</taxon>
        <taxon>Eurotiomycetes</taxon>
        <taxon>Eurotiomycetidae</taxon>
        <taxon>Eurotiales</taxon>
        <taxon>Aspergillaceae</taxon>
        <taxon>Aspergillus</taxon>
        <taxon>Aspergillus subgen. Circumdati</taxon>
    </lineage>
</organism>
<protein>
    <submittedName>
        <fullName evidence="1">Uncharacterized protein</fullName>
    </submittedName>
</protein>
<dbReference type="Proteomes" id="UP000248340">
    <property type="component" value="Unassembled WGS sequence"/>
</dbReference>
<accession>A0A319D729</accession>